<sequence length="73" mass="8679">MTDIYDIRDYMETLQEAKARLDNVAENQANGYQMFNEIFSGVLWRMKEQVEKYGIERPHPDLILKDGLRIEDL</sequence>
<reference evidence="1" key="2">
    <citation type="submission" date="2024-03" db="EMBL/GenBank/DDBJ databases">
        <authorList>
            <person name="Ni Y."/>
            <person name="Xu T."/>
            <person name="Yan S."/>
            <person name="Chen L."/>
            <person name="Wang Y."/>
        </authorList>
    </citation>
    <scope>NUCLEOTIDE SEQUENCE</scope>
    <source>
        <strain evidence="1">NMM1</strain>
    </source>
</reference>
<accession>A0AAT9JA92</accession>
<evidence type="ECO:0000313" key="1">
    <source>
        <dbReference type="EMBL" id="DBA52120.1"/>
    </source>
</evidence>
<proteinExistence type="predicted"/>
<reference evidence="1" key="1">
    <citation type="journal article" date="2024" name="Environ. Microbiol. Rep.">
        <title>Hiding in plain sight: The discovery of complete genomes of 11 hypothetical spindle-shaped viruses that putatively infect mesophilic ammonia-oxidizing archaea.</title>
        <authorList>
            <person name="Ni Y."/>
            <person name="Xu T."/>
            <person name="Yan S."/>
            <person name="Chen L."/>
            <person name="Wang Y."/>
        </authorList>
    </citation>
    <scope>NUCLEOTIDE SEQUENCE</scope>
    <source>
        <strain evidence="1">NMM1</strain>
    </source>
</reference>
<protein>
    <submittedName>
        <fullName evidence="1">ORF35</fullName>
    </submittedName>
</protein>
<name>A0AAT9JA92_9VIRU</name>
<organism evidence="1">
    <name type="scientific">Nitrosopumilaceae spindle-shaped virus</name>
    <dbReference type="NCBI Taxonomy" id="3065433"/>
    <lineage>
        <taxon>Viruses</taxon>
    </lineage>
</organism>
<dbReference type="EMBL" id="BK067790">
    <property type="protein sequence ID" value="DBA52120.1"/>
    <property type="molecule type" value="Genomic_DNA"/>
</dbReference>